<evidence type="ECO:0000256" key="4">
    <source>
        <dbReference type="ARBA" id="ARBA00023136"/>
    </source>
</evidence>
<evidence type="ECO:0000256" key="2">
    <source>
        <dbReference type="ARBA" id="ARBA00022692"/>
    </source>
</evidence>
<evidence type="ECO:0000256" key="5">
    <source>
        <dbReference type="SAM" id="Phobius"/>
    </source>
</evidence>
<reference evidence="7" key="2">
    <citation type="submission" date="2024-10" db="UniProtKB">
        <authorList>
            <consortium name="EnsemblProtists"/>
        </authorList>
    </citation>
    <scope>IDENTIFICATION</scope>
</reference>
<keyword evidence="2 5" id="KW-0812">Transmembrane</keyword>
<evidence type="ECO:0000256" key="3">
    <source>
        <dbReference type="ARBA" id="ARBA00022989"/>
    </source>
</evidence>
<feature type="transmembrane region" description="Helical" evidence="5">
    <location>
        <begin position="167"/>
        <end position="185"/>
    </location>
</feature>
<dbReference type="AlphaFoldDB" id="A0A0D3J098"/>
<feature type="transmembrane region" description="Helical" evidence="5">
    <location>
        <begin position="384"/>
        <end position="405"/>
    </location>
</feature>
<feature type="transmembrane region" description="Helical" evidence="5">
    <location>
        <begin position="79"/>
        <end position="101"/>
    </location>
</feature>
<keyword evidence="4 5" id="KW-0472">Membrane</keyword>
<dbReference type="eggNOG" id="KOG1304">
    <property type="taxonomic scope" value="Eukaryota"/>
</dbReference>
<dbReference type="InterPro" id="IPR013057">
    <property type="entry name" value="AA_transpt_TM"/>
</dbReference>
<proteinExistence type="predicted"/>
<evidence type="ECO:0000259" key="6">
    <source>
        <dbReference type="Pfam" id="PF01490"/>
    </source>
</evidence>
<feature type="transmembrane region" description="Helical" evidence="5">
    <location>
        <begin position="237"/>
        <end position="257"/>
    </location>
</feature>
<feature type="transmembrane region" description="Helical" evidence="5">
    <location>
        <begin position="197"/>
        <end position="217"/>
    </location>
</feature>
<evidence type="ECO:0000313" key="7">
    <source>
        <dbReference type="EnsemblProtists" id="EOD16933"/>
    </source>
</evidence>
<comment type="subcellular location">
    <subcellularLocation>
        <location evidence="1">Membrane</location>
        <topology evidence="1">Multi-pass membrane protein</topology>
    </subcellularLocation>
</comment>
<feature type="transmembrane region" description="Helical" evidence="5">
    <location>
        <begin position="135"/>
        <end position="155"/>
    </location>
</feature>
<feature type="transmembrane region" description="Helical" evidence="5">
    <location>
        <begin position="417"/>
        <end position="435"/>
    </location>
</feature>
<accession>A0A0D3J098</accession>
<feature type="transmembrane region" description="Helical" evidence="5">
    <location>
        <begin position="51"/>
        <end position="73"/>
    </location>
</feature>
<feature type="transmembrane region" description="Helical" evidence="5">
    <location>
        <begin position="362"/>
        <end position="378"/>
    </location>
</feature>
<dbReference type="PANTHER" id="PTHR22950">
    <property type="entry name" value="AMINO ACID TRANSPORTER"/>
    <property type="match status" value="1"/>
</dbReference>
<sequence>MRGHSSPLRASALLGSEPLALDLLPASLGEVEASFGEVEGQQSPFRRGSTVVAAAAALFKAVIGAGIFAFPPAVRACGLVLGSCFAFAIGLISLFVTWATIEAVRELRRRGMKAASNGRIEYVEMTHIYSPRANGAITALTMWGQYSSVLGYFIFVHETLAPLLPLPSQAVFALIGGAVCPLVLLRKTSHPAFEAAMAFGNVAVALALGTIVFYGLVQAPERPPLDELRLADPSGLGLMFGVSLLMFSCHLEAVTIEQDMARRGAFDRMLVWSFVVLAALFLGFGACVYLSFGEATGRVRAAGGGWAEATVMQNLPEGGFLTAVKLLMSLNLLLMTPITMLPASRAIEAPLRLSARPLARSALRVAVLAGITAAAAVVPDFETVVGLTGSLGGLTAFTLPALLFGHFCGADHPLGRALASGVAAFGALGTAWSFWQICFPAAETS</sequence>
<dbReference type="RefSeq" id="XP_005769362.1">
    <property type="nucleotide sequence ID" value="XM_005769305.1"/>
</dbReference>
<dbReference type="GO" id="GO:0015179">
    <property type="term" value="F:L-amino acid transmembrane transporter activity"/>
    <property type="evidence" value="ECO:0007669"/>
    <property type="project" value="TreeGrafter"/>
</dbReference>
<dbReference type="Pfam" id="PF01490">
    <property type="entry name" value="Aa_trans"/>
    <property type="match status" value="1"/>
</dbReference>
<feature type="transmembrane region" description="Helical" evidence="5">
    <location>
        <begin position="320"/>
        <end position="341"/>
    </location>
</feature>
<dbReference type="HOGENOM" id="CLU_033957_0_0_1"/>
<keyword evidence="3 5" id="KW-1133">Transmembrane helix</keyword>
<dbReference type="Proteomes" id="UP000013827">
    <property type="component" value="Unassembled WGS sequence"/>
</dbReference>
<keyword evidence="8" id="KW-1185">Reference proteome</keyword>
<protein>
    <recommendedName>
        <fullName evidence="6">Amino acid transporter transmembrane domain-containing protein</fullName>
    </recommendedName>
</protein>
<dbReference type="GeneID" id="17263083"/>
<evidence type="ECO:0000256" key="1">
    <source>
        <dbReference type="ARBA" id="ARBA00004141"/>
    </source>
</evidence>
<dbReference type="GO" id="GO:0005774">
    <property type="term" value="C:vacuolar membrane"/>
    <property type="evidence" value="ECO:0007669"/>
    <property type="project" value="TreeGrafter"/>
</dbReference>
<organism evidence="7 8">
    <name type="scientific">Emiliania huxleyi (strain CCMP1516)</name>
    <dbReference type="NCBI Taxonomy" id="280463"/>
    <lineage>
        <taxon>Eukaryota</taxon>
        <taxon>Haptista</taxon>
        <taxon>Haptophyta</taxon>
        <taxon>Prymnesiophyceae</taxon>
        <taxon>Isochrysidales</taxon>
        <taxon>Noelaerhabdaceae</taxon>
        <taxon>Emiliania</taxon>
    </lineage>
</organism>
<dbReference type="STRING" id="2903.R1C308"/>
<feature type="domain" description="Amino acid transporter transmembrane" evidence="6">
    <location>
        <begin position="48"/>
        <end position="437"/>
    </location>
</feature>
<dbReference type="KEGG" id="ehx:EMIHUDRAFT_118841"/>
<feature type="transmembrane region" description="Helical" evidence="5">
    <location>
        <begin position="269"/>
        <end position="292"/>
    </location>
</feature>
<dbReference type="EnsemblProtists" id="EOD16933">
    <property type="protein sequence ID" value="EOD16933"/>
    <property type="gene ID" value="EMIHUDRAFT_118841"/>
</dbReference>
<name>A0A0D3J098_EMIH1</name>
<evidence type="ECO:0000313" key="8">
    <source>
        <dbReference type="Proteomes" id="UP000013827"/>
    </source>
</evidence>
<dbReference type="PANTHER" id="PTHR22950:SF349">
    <property type="entry name" value="AMINO ACID TRANSPORTER TRANSMEMBRANE DOMAIN-CONTAINING PROTEIN"/>
    <property type="match status" value="1"/>
</dbReference>
<dbReference type="PaxDb" id="2903-EOD16933"/>
<reference evidence="8" key="1">
    <citation type="journal article" date="2013" name="Nature">
        <title>Pan genome of the phytoplankton Emiliania underpins its global distribution.</title>
        <authorList>
            <person name="Read B.A."/>
            <person name="Kegel J."/>
            <person name="Klute M.J."/>
            <person name="Kuo A."/>
            <person name="Lefebvre S.C."/>
            <person name="Maumus F."/>
            <person name="Mayer C."/>
            <person name="Miller J."/>
            <person name="Monier A."/>
            <person name="Salamov A."/>
            <person name="Young J."/>
            <person name="Aguilar M."/>
            <person name="Claverie J.M."/>
            <person name="Frickenhaus S."/>
            <person name="Gonzalez K."/>
            <person name="Herman E.K."/>
            <person name="Lin Y.C."/>
            <person name="Napier J."/>
            <person name="Ogata H."/>
            <person name="Sarno A.F."/>
            <person name="Shmutz J."/>
            <person name="Schroeder D."/>
            <person name="de Vargas C."/>
            <person name="Verret F."/>
            <person name="von Dassow P."/>
            <person name="Valentin K."/>
            <person name="Van de Peer Y."/>
            <person name="Wheeler G."/>
            <person name="Dacks J.B."/>
            <person name="Delwiche C.F."/>
            <person name="Dyhrman S.T."/>
            <person name="Glockner G."/>
            <person name="John U."/>
            <person name="Richards T."/>
            <person name="Worden A.Z."/>
            <person name="Zhang X."/>
            <person name="Grigoriev I.V."/>
            <person name="Allen A.E."/>
            <person name="Bidle K."/>
            <person name="Borodovsky M."/>
            <person name="Bowler C."/>
            <person name="Brownlee C."/>
            <person name="Cock J.M."/>
            <person name="Elias M."/>
            <person name="Gladyshev V.N."/>
            <person name="Groth M."/>
            <person name="Guda C."/>
            <person name="Hadaegh A."/>
            <person name="Iglesias-Rodriguez M.D."/>
            <person name="Jenkins J."/>
            <person name="Jones B.M."/>
            <person name="Lawson T."/>
            <person name="Leese F."/>
            <person name="Lindquist E."/>
            <person name="Lobanov A."/>
            <person name="Lomsadze A."/>
            <person name="Malik S.B."/>
            <person name="Marsh M.E."/>
            <person name="Mackinder L."/>
            <person name="Mock T."/>
            <person name="Mueller-Roeber B."/>
            <person name="Pagarete A."/>
            <person name="Parker M."/>
            <person name="Probert I."/>
            <person name="Quesneville H."/>
            <person name="Raines C."/>
            <person name="Rensing S.A."/>
            <person name="Riano-Pachon D.M."/>
            <person name="Richier S."/>
            <person name="Rokitta S."/>
            <person name="Shiraiwa Y."/>
            <person name="Soanes D.M."/>
            <person name="van der Giezen M."/>
            <person name="Wahlund T.M."/>
            <person name="Williams B."/>
            <person name="Wilson W."/>
            <person name="Wolfe G."/>
            <person name="Wurch L.L."/>
        </authorList>
    </citation>
    <scope>NUCLEOTIDE SEQUENCE</scope>
</reference>